<proteinExistence type="predicted"/>
<keyword evidence="6" id="KW-0812">Transmembrane</keyword>
<dbReference type="GO" id="GO:0051087">
    <property type="term" value="F:protein-folding chaperone binding"/>
    <property type="evidence" value="ECO:0007669"/>
    <property type="project" value="TreeGrafter"/>
</dbReference>
<dbReference type="GO" id="GO:0006515">
    <property type="term" value="P:protein quality control for misfolded or incompletely synthesized proteins"/>
    <property type="evidence" value="ECO:0007669"/>
    <property type="project" value="TreeGrafter"/>
</dbReference>
<dbReference type="EMBL" id="DTDV01000012">
    <property type="protein sequence ID" value="HGK23612.1"/>
    <property type="molecule type" value="Genomic_DNA"/>
</dbReference>
<evidence type="ECO:0000256" key="4">
    <source>
        <dbReference type="ARBA" id="ARBA00022737"/>
    </source>
</evidence>
<reference evidence="7" key="1">
    <citation type="journal article" date="2020" name="mSystems">
        <title>Genome- and Community-Level Interaction Insights into Carbon Utilization and Element Cycling Functions of Hydrothermarchaeota in Hydrothermal Sediment.</title>
        <authorList>
            <person name="Zhou Z."/>
            <person name="Liu Y."/>
            <person name="Xu W."/>
            <person name="Pan J."/>
            <person name="Luo Z.H."/>
            <person name="Li M."/>
        </authorList>
    </citation>
    <scope>NUCLEOTIDE SEQUENCE [LARGE SCALE GENOMIC DNA]</scope>
    <source>
        <strain evidence="7">SpSt-70</strain>
    </source>
</reference>
<dbReference type="SMART" id="SM00028">
    <property type="entry name" value="TPR"/>
    <property type="match status" value="3"/>
</dbReference>
<dbReference type="GO" id="GO:0071218">
    <property type="term" value="P:cellular response to misfolded protein"/>
    <property type="evidence" value="ECO:0007669"/>
    <property type="project" value="TreeGrafter"/>
</dbReference>
<evidence type="ECO:0000256" key="1">
    <source>
        <dbReference type="ARBA" id="ARBA00000900"/>
    </source>
</evidence>
<dbReference type="EC" id="2.3.2.27" evidence="2"/>
<dbReference type="Pfam" id="PF14559">
    <property type="entry name" value="TPR_19"/>
    <property type="match status" value="1"/>
</dbReference>
<dbReference type="GO" id="GO:0061630">
    <property type="term" value="F:ubiquitin protein ligase activity"/>
    <property type="evidence" value="ECO:0007669"/>
    <property type="project" value="UniProtKB-EC"/>
</dbReference>
<evidence type="ECO:0000313" key="7">
    <source>
        <dbReference type="EMBL" id="HGK23612.1"/>
    </source>
</evidence>
<protein>
    <recommendedName>
        <fullName evidence="2">RING-type E3 ubiquitin transferase</fullName>
        <ecNumber evidence="2">2.3.2.27</ecNumber>
    </recommendedName>
</protein>
<dbReference type="GO" id="GO:0043161">
    <property type="term" value="P:proteasome-mediated ubiquitin-dependent protein catabolic process"/>
    <property type="evidence" value="ECO:0007669"/>
    <property type="project" value="TreeGrafter"/>
</dbReference>
<keyword evidence="6" id="KW-1133">Transmembrane helix</keyword>
<dbReference type="InterPro" id="IPR011990">
    <property type="entry name" value="TPR-like_helical_dom_sf"/>
</dbReference>
<feature type="transmembrane region" description="Helical" evidence="6">
    <location>
        <begin position="120"/>
        <end position="141"/>
    </location>
</feature>
<dbReference type="GO" id="GO:0045862">
    <property type="term" value="P:positive regulation of proteolysis"/>
    <property type="evidence" value="ECO:0007669"/>
    <property type="project" value="TreeGrafter"/>
</dbReference>
<comment type="catalytic activity">
    <reaction evidence="1">
        <text>S-ubiquitinyl-[E2 ubiquitin-conjugating enzyme]-L-cysteine + [acceptor protein]-L-lysine = [E2 ubiquitin-conjugating enzyme]-L-cysteine + N(6)-ubiquitinyl-[acceptor protein]-L-lysine.</text>
        <dbReference type="EC" id="2.3.2.27"/>
    </reaction>
</comment>
<dbReference type="Gene3D" id="1.25.40.10">
    <property type="entry name" value="Tetratricopeptide repeat domain"/>
    <property type="match status" value="1"/>
</dbReference>
<evidence type="ECO:0000256" key="6">
    <source>
        <dbReference type="SAM" id="Phobius"/>
    </source>
</evidence>
<dbReference type="PANTHER" id="PTHR46803:SF2">
    <property type="entry name" value="E3 UBIQUITIN-PROTEIN LIGASE CHIP"/>
    <property type="match status" value="1"/>
</dbReference>
<sequence length="308" mass="36312">MKDSPIELLREKISHLKKLVGKTLIPDYSEASKYAEEYIIKRQEIQELIEKIKSLGVSIDAELVELSEIDGEIKKNIDTLYVLLRKSFLRTKGSRYPEDYWWWHIWDIVEERRKKSLQRIVLSSLIIILVFVGIVLLLNYFKTPSQDIIETIEKSYEYLYKGEIDTAQKIIEDKIRIYKNSPELWLSLGIILENKDKEKAKEAYEKAKILYNSEREFLINRALQYKKLSLYEKAEEDLKKVLSTDKDNSQALYILATIFEEKKQIEDAIKVYRRIEELGDKADPQILVMSKMRLATLLQNLTLPTNQK</sequence>
<keyword evidence="3" id="KW-0808">Transferase</keyword>
<name>A0A7V4DXD4_DICTH</name>
<dbReference type="GO" id="GO:0000209">
    <property type="term" value="P:protein polyubiquitination"/>
    <property type="evidence" value="ECO:0007669"/>
    <property type="project" value="TreeGrafter"/>
</dbReference>
<dbReference type="AlphaFoldDB" id="A0A7V4DXD4"/>
<organism evidence="7">
    <name type="scientific">Dictyoglomus thermophilum</name>
    <dbReference type="NCBI Taxonomy" id="14"/>
    <lineage>
        <taxon>Bacteria</taxon>
        <taxon>Pseudomonadati</taxon>
        <taxon>Dictyoglomota</taxon>
        <taxon>Dictyoglomia</taxon>
        <taxon>Dictyoglomales</taxon>
        <taxon>Dictyoglomaceae</taxon>
        <taxon>Dictyoglomus</taxon>
    </lineage>
</organism>
<accession>A0A7V4DXD4</accession>
<evidence type="ECO:0000256" key="3">
    <source>
        <dbReference type="ARBA" id="ARBA00022679"/>
    </source>
</evidence>
<comment type="caution">
    <text evidence="7">The sequence shown here is derived from an EMBL/GenBank/DDBJ whole genome shotgun (WGS) entry which is preliminary data.</text>
</comment>
<dbReference type="PANTHER" id="PTHR46803">
    <property type="entry name" value="E3 UBIQUITIN-PROTEIN LIGASE CHIP"/>
    <property type="match status" value="1"/>
</dbReference>
<keyword evidence="6" id="KW-0472">Membrane</keyword>
<keyword evidence="5" id="KW-0833">Ubl conjugation pathway</keyword>
<evidence type="ECO:0000256" key="5">
    <source>
        <dbReference type="ARBA" id="ARBA00022786"/>
    </source>
</evidence>
<dbReference type="GO" id="GO:0005737">
    <property type="term" value="C:cytoplasm"/>
    <property type="evidence" value="ECO:0007669"/>
    <property type="project" value="TreeGrafter"/>
</dbReference>
<dbReference type="RefSeq" id="WP_149123281.1">
    <property type="nucleotide sequence ID" value="NZ_VTFL01000008.1"/>
</dbReference>
<keyword evidence="4" id="KW-0677">Repeat</keyword>
<evidence type="ECO:0000256" key="2">
    <source>
        <dbReference type="ARBA" id="ARBA00012483"/>
    </source>
</evidence>
<gene>
    <name evidence="7" type="ORF">ENU78_04065</name>
</gene>
<dbReference type="InterPro" id="IPR019734">
    <property type="entry name" value="TPR_rpt"/>
</dbReference>
<dbReference type="SUPFAM" id="SSF48452">
    <property type="entry name" value="TPR-like"/>
    <property type="match status" value="1"/>
</dbReference>